<dbReference type="Proteomes" id="UP000001420">
    <property type="component" value="Chromosome"/>
</dbReference>
<dbReference type="InterPro" id="IPR008554">
    <property type="entry name" value="Glutaredoxin-like"/>
</dbReference>
<dbReference type="PATRIC" id="fig|167539.5.peg.420"/>
<organism evidence="1 2">
    <name type="scientific">Prochlorococcus marinus (strain SARG / CCMP1375 / SS120)</name>
    <dbReference type="NCBI Taxonomy" id="167539"/>
    <lineage>
        <taxon>Bacteria</taxon>
        <taxon>Bacillati</taxon>
        <taxon>Cyanobacteriota</taxon>
        <taxon>Cyanophyceae</taxon>
        <taxon>Synechococcales</taxon>
        <taxon>Prochlorococcaceae</taxon>
        <taxon>Prochlorococcus</taxon>
    </lineage>
</organism>
<dbReference type="KEGG" id="pma:Pro_0411"/>
<dbReference type="EnsemblBacteria" id="AAP99457">
    <property type="protein sequence ID" value="AAP99457"/>
    <property type="gene ID" value="Pro_0411"/>
</dbReference>
<dbReference type="EMBL" id="AE017126">
    <property type="protein sequence ID" value="AAP99457.1"/>
    <property type="molecule type" value="Genomic_DNA"/>
</dbReference>
<dbReference type="InterPro" id="IPR036249">
    <property type="entry name" value="Thioredoxin-like_sf"/>
</dbReference>
<dbReference type="PANTHER" id="PTHR33558">
    <property type="entry name" value="GLUTAREDOXIN-LIKE PROTEIN C5ORF63 HOMOLOG"/>
    <property type="match status" value="1"/>
</dbReference>
<proteinExistence type="predicted"/>
<dbReference type="STRING" id="167539.Pro_0411"/>
<evidence type="ECO:0000313" key="1">
    <source>
        <dbReference type="EMBL" id="AAP99457.1"/>
    </source>
</evidence>
<dbReference type="SUPFAM" id="SSF52833">
    <property type="entry name" value="Thioredoxin-like"/>
    <property type="match status" value="1"/>
</dbReference>
<dbReference type="HOGENOM" id="CLU_113892_1_0_3"/>
<evidence type="ECO:0000313" key="2">
    <source>
        <dbReference type="Proteomes" id="UP000001420"/>
    </source>
</evidence>
<dbReference type="Gene3D" id="3.40.30.10">
    <property type="entry name" value="Glutaredoxin"/>
    <property type="match status" value="1"/>
</dbReference>
<protein>
    <submittedName>
        <fullName evidence="1">Thioredoxin family protein</fullName>
    </submittedName>
</protein>
<keyword evidence="2" id="KW-1185">Reference proteome</keyword>
<dbReference type="InterPro" id="IPR052565">
    <property type="entry name" value="Glutaredoxin-like_YDR286C"/>
</dbReference>
<sequence length="103" mass="11902">MRQNRLILFSRAGCCLCEGLEARLRKLALEHLTPPLTLSVIDIDGADVTSEENARYSLEIPVLFIELKSPVRRFELPRVSPRLTEEGLLNWLKKNLQEKMERI</sequence>
<gene>
    <name evidence="1" type="primary">trxA</name>
    <name evidence="1" type="ordered locus">Pro_0411</name>
</gene>
<dbReference type="OrthoDB" id="32865at2"/>
<dbReference type="eggNOG" id="ENOG50345FK">
    <property type="taxonomic scope" value="Bacteria"/>
</dbReference>
<name>Q7VDG5_PROMA</name>
<dbReference type="PANTHER" id="PTHR33558:SF1">
    <property type="entry name" value="GLUTAREDOXIN-LIKE PROTEIN C5ORF63 HOMOLOG"/>
    <property type="match status" value="1"/>
</dbReference>
<dbReference type="RefSeq" id="WP_011124566.1">
    <property type="nucleotide sequence ID" value="NC_005042.1"/>
</dbReference>
<accession>Q7VDG5</accession>
<dbReference type="Pfam" id="PF05768">
    <property type="entry name" value="Glrx-like"/>
    <property type="match status" value="1"/>
</dbReference>
<reference evidence="1 2" key="1">
    <citation type="journal article" date="2003" name="Proc. Natl. Acad. Sci. U.S.A.">
        <title>Genome sequence of the cyanobacterium Prochlorococcus marinus SS120, a nearly minimal oxyphototrophic genome.</title>
        <authorList>
            <person name="Dufresne A."/>
            <person name="Salanoubat M."/>
            <person name="Partensky F."/>
            <person name="Artiguenave F."/>
            <person name="Axmann I.M."/>
            <person name="Barbe V."/>
            <person name="Duprat S."/>
            <person name="Galperin M.Y."/>
            <person name="Koonin E.V."/>
            <person name="Le Gall F."/>
            <person name="Makarova K.S."/>
            <person name="Ostrowski M."/>
            <person name="Oztas S."/>
            <person name="Robert C."/>
            <person name="Rogozin I.B."/>
            <person name="Scanlan D.J."/>
            <person name="Tandeau de Marsac N."/>
            <person name="Weissenbach J."/>
            <person name="Wincker P."/>
            <person name="Wolf Y.I."/>
            <person name="Hess W.R."/>
        </authorList>
    </citation>
    <scope>NUCLEOTIDE SEQUENCE [LARGE SCALE GENOMIC DNA]</scope>
    <source>
        <strain evidence="2">SARG / CCMP1375 / SS120</strain>
    </source>
</reference>
<dbReference type="AlphaFoldDB" id="Q7VDG5"/>